<gene>
    <name evidence="1" type="ORF">ECRASSUSDP1_LOCUS10600</name>
</gene>
<dbReference type="EMBL" id="CAMPGE010010452">
    <property type="protein sequence ID" value="CAI2369301.1"/>
    <property type="molecule type" value="Genomic_DNA"/>
</dbReference>
<accession>A0AAD1UK44</accession>
<organism evidence="1 2">
    <name type="scientific">Euplotes crassus</name>
    <dbReference type="NCBI Taxonomy" id="5936"/>
    <lineage>
        <taxon>Eukaryota</taxon>
        <taxon>Sar</taxon>
        <taxon>Alveolata</taxon>
        <taxon>Ciliophora</taxon>
        <taxon>Intramacronucleata</taxon>
        <taxon>Spirotrichea</taxon>
        <taxon>Hypotrichia</taxon>
        <taxon>Euplotida</taxon>
        <taxon>Euplotidae</taxon>
        <taxon>Moneuplotes</taxon>
    </lineage>
</organism>
<dbReference type="AlphaFoldDB" id="A0AAD1UK44"/>
<dbReference type="SUPFAM" id="SSF52047">
    <property type="entry name" value="RNI-like"/>
    <property type="match status" value="1"/>
</dbReference>
<keyword evidence="2" id="KW-1185">Reference proteome</keyword>
<reference evidence="1" key="1">
    <citation type="submission" date="2023-07" db="EMBL/GenBank/DDBJ databases">
        <authorList>
            <consortium name="AG Swart"/>
            <person name="Singh M."/>
            <person name="Singh A."/>
            <person name="Seah K."/>
            <person name="Emmerich C."/>
        </authorList>
    </citation>
    <scope>NUCLEOTIDE SEQUENCE</scope>
    <source>
        <strain evidence="1">DP1</strain>
    </source>
</reference>
<dbReference type="Proteomes" id="UP001295684">
    <property type="component" value="Unassembled WGS sequence"/>
</dbReference>
<evidence type="ECO:0000313" key="1">
    <source>
        <dbReference type="EMBL" id="CAI2369301.1"/>
    </source>
</evidence>
<sequence length="374" mass="43189">MESVPGCQAKDCSNVATYFNKDFMVYICDEHCQPSQRENCVKLGGKTEIEEVEEALEVLKMCTKNFLVAVKSSNYQDMKEYNIAAEKIHEKIIEVSKEFENTKENQEFKNHADIKLKIKSLYCELEEDATFNQFCRESYFSMMCDFLKANKSSISKLFEGNLIKQDENSKYENDFATEELQLLKKEFKDFKNKVINYLNPKTIKGLRCCYELITDKKNEIVKKEELDLNVNDSKDQELMKLMENNICSNLKTLYINKINNSIHIAKEFIFSSFPLKTARFDFNSSGAVIDSDQIIDVFCYVSSKVTTTFFIYGCGIDKIQLKTIFRVVAHNKINFGFSNCKIKLDVVPNLKSCLIGSTIQALSLSRCRVPHYCD</sequence>
<proteinExistence type="predicted"/>
<evidence type="ECO:0000313" key="2">
    <source>
        <dbReference type="Proteomes" id="UP001295684"/>
    </source>
</evidence>
<comment type="caution">
    <text evidence="1">The sequence shown here is derived from an EMBL/GenBank/DDBJ whole genome shotgun (WGS) entry which is preliminary data.</text>
</comment>
<protein>
    <submittedName>
        <fullName evidence="1">Uncharacterized protein</fullName>
    </submittedName>
</protein>
<name>A0AAD1UK44_EUPCR</name>